<name>A0A4Y7JKV1_PAPSO</name>
<keyword evidence="3" id="KW-1185">Reference proteome</keyword>
<gene>
    <name evidence="2" type="ORF">C5167_022164</name>
</gene>
<dbReference type="AlphaFoldDB" id="A0A4Y7JKV1"/>
<feature type="compositionally biased region" description="Acidic residues" evidence="1">
    <location>
        <begin position="46"/>
        <end position="55"/>
    </location>
</feature>
<reference evidence="2 3" key="1">
    <citation type="journal article" date="2018" name="Science">
        <title>The opium poppy genome and morphinan production.</title>
        <authorList>
            <person name="Guo L."/>
            <person name="Winzer T."/>
            <person name="Yang X."/>
            <person name="Li Y."/>
            <person name="Ning Z."/>
            <person name="He Z."/>
            <person name="Teodor R."/>
            <person name="Lu Y."/>
            <person name="Bowser T.A."/>
            <person name="Graham I.A."/>
            <person name="Ye K."/>
        </authorList>
    </citation>
    <scope>NUCLEOTIDE SEQUENCE [LARGE SCALE GENOMIC DNA]</scope>
    <source>
        <strain evidence="3">cv. HN1</strain>
        <tissue evidence="2">Leaves</tissue>
    </source>
</reference>
<evidence type="ECO:0000313" key="3">
    <source>
        <dbReference type="Proteomes" id="UP000316621"/>
    </source>
</evidence>
<feature type="compositionally biased region" description="Acidic residues" evidence="1">
    <location>
        <begin position="69"/>
        <end position="88"/>
    </location>
</feature>
<dbReference type="EMBL" id="CM010719">
    <property type="protein sequence ID" value="RZC60408.1"/>
    <property type="molecule type" value="Genomic_DNA"/>
</dbReference>
<dbReference type="Proteomes" id="UP000316621">
    <property type="component" value="Chromosome 5"/>
</dbReference>
<sequence>MAEKADPPIFSRTMQERLNIDSDGEKIECIDTDGNPKIEGASKEEDREETEENEGASEGYGPAASSNSDEGDNADEEGSGSYDEDKDENYEYKLNCEINGFRAKLRELLINAWGEEGAATAPNPGNMLLGDIREAIIDLDSKHGKLMDEQPSDAAVDMQLFLQQHSILNQVLSCLKDS</sequence>
<protein>
    <submittedName>
        <fullName evidence="2">Uncharacterized protein</fullName>
    </submittedName>
</protein>
<dbReference type="Gramene" id="RZC60408">
    <property type="protein sequence ID" value="RZC60408"/>
    <property type="gene ID" value="C5167_022164"/>
</dbReference>
<evidence type="ECO:0000313" key="2">
    <source>
        <dbReference type="EMBL" id="RZC60408.1"/>
    </source>
</evidence>
<feature type="compositionally biased region" description="Basic and acidic residues" evidence="1">
    <location>
        <begin position="14"/>
        <end position="45"/>
    </location>
</feature>
<feature type="region of interest" description="Disordered" evidence="1">
    <location>
        <begin position="1"/>
        <end position="89"/>
    </location>
</feature>
<organism evidence="2 3">
    <name type="scientific">Papaver somniferum</name>
    <name type="common">Opium poppy</name>
    <dbReference type="NCBI Taxonomy" id="3469"/>
    <lineage>
        <taxon>Eukaryota</taxon>
        <taxon>Viridiplantae</taxon>
        <taxon>Streptophyta</taxon>
        <taxon>Embryophyta</taxon>
        <taxon>Tracheophyta</taxon>
        <taxon>Spermatophyta</taxon>
        <taxon>Magnoliopsida</taxon>
        <taxon>Ranunculales</taxon>
        <taxon>Papaveraceae</taxon>
        <taxon>Papaveroideae</taxon>
        <taxon>Papaver</taxon>
    </lineage>
</organism>
<proteinExistence type="predicted"/>
<evidence type="ECO:0000256" key="1">
    <source>
        <dbReference type="SAM" id="MobiDB-lite"/>
    </source>
</evidence>
<accession>A0A4Y7JKV1</accession>